<dbReference type="EMBL" id="BMAU01021290">
    <property type="protein sequence ID" value="GFY09472.1"/>
    <property type="molecule type" value="Genomic_DNA"/>
</dbReference>
<comment type="caution">
    <text evidence="1">The sequence shown here is derived from an EMBL/GenBank/DDBJ whole genome shotgun (WGS) entry which is preliminary data.</text>
</comment>
<proteinExistence type="predicted"/>
<organism evidence="1 2">
    <name type="scientific">Trichonephila clavipes</name>
    <name type="common">Golden silk orbweaver</name>
    <name type="synonym">Nephila clavipes</name>
    <dbReference type="NCBI Taxonomy" id="2585209"/>
    <lineage>
        <taxon>Eukaryota</taxon>
        <taxon>Metazoa</taxon>
        <taxon>Ecdysozoa</taxon>
        <taxon>Arthropoda</taxon>
        <taxon>Chelicerata</taxon>
        <taxon>Arachnida</taxon>
        <taxon>Araneae</taxon>
        <taxon>Araneomorphae</taxon>
        <taxon>Entelegynae</taxon>
        <taxon>Araneoidea</taxon>
        <taxon>Nephilidae</taxon>
        <taxon>Trichonephila</taxon>
    </lineage>
</organism>
<name>A0A8X6V917_TRICX</name>
<evidence type="ECO:0000313" key="2">
    <source>
        <dbReference type="Proteomes" id="UP000887159"/>
    </source>
</evidence>
<protein>
    <submittedName>
        <fullName evidence="1">Uncharacterized protein</fullName>
    </submittedName>
</protein>
<keyword evidence="2" id="KW-1185">Reference proteome</keyword>
<accession>A0A8X6V917</accession>
<gene>
    <name evidence="1" type="ORF">TNCV_4321511</name>
</gene>
<dbReference type="AlphaFoldDB" id="A0A8X6V917"/>
<reference evidence="1" key="1">
    <citation type="submission" date="2020-08" db="EMBL/GenBank/DDBJ databases">
        <title>Multicomponent nature underlies the extraordinary mechanical properties of spider dragline silk.</title>
        <authorList>
            <person name="Kono N."/>
            <person name="Nakamura H."/>
            <person name="Mori M."/>
            <person name="Yoshida Y."/>
            <person name="Ohtoshi R."/>
            <person name="Malay A.D."/>
            <person name="Moran D.A.P."/>
            <person name="Tomita M."/>
            <person name="Numata K."/>
            <person name="Arakawa K."/>
        </authorList>
    </citation>
    <scope>NUCLEOTIDE SEQUENCE</scope>
</reference>
<evidence type="ECO:0000313" key="1">
    <source>
        <dbReference type="EMBL" id="GFY09472.1"/>
    </source>
</evidence>
<sequence>MVYPRFIPRHLAILMVTHEMFQADRHLLFHVCRGQLSGHLSCGHFPVSKNGVDDLLRKVDDMIKANRIDGVTEELEIGHERAQKIQSPDLFLEGFWKLIKGFHAEIGEVEVGGVAIYRPFGEFRRAKSYGLLYGAQGQRQAFLQPHATMNFVGLDLTTSDSGELAHADEMTLASKARNELVNPNGINAAQANVLTVGTTSK</sequence>
<dbReference type="Proteomes" id="UP000887159">
    <property type="component" value="Unassembled WGS sequence"/>
</dbReference>